<dbReference type="Proteomes" id="UP000676853">
    <property type="component" value="Unassembled WGS sequence"/>
</dbReference>
<dbReference type="RefSeq" id="WP_212555813.1">
    <property type="nucleotide sequence ID" value="NZ_JAGXOE010000800.1"/>
</dbReference>
<reference evidence="1 2" key="1">
    <citation type="submission" date="2021-04" db="EMBL/GenBank/DDBJ databases">
        <title>Whole genome sequence analysis of a thiophenic sulfur metabolizing bacteria.</title>
        <authorList>
            <person name="Akhtar N."/>
            <person name="Akram J."/>
            <person name="Aslam A."/>
        </authorList>
    </citation>
    <scope>NUCLEOTIDE SEQUENCE [LARGE SCALE GENOMIC DNA]</scope>
    <source>
        <strain evidence="1 2">3OW</strain>
    </source>
</reference>
<organism evidence="1 2">
    <name type="scientific">Tsukamurella paurometabola</name>
    <name type="common">Corynebacterium paurometabolum</name>
    <dbReference type="NCBI Taxonomy" id="2061"/>
    <lineage>
        <taxon>Bacteria</taxon>
        <taxon>Bacillati</taxon>
        <taxon>Actinomycetota</taxon>
        <taxon>Actinomycetes</taxon>
        <taxon>Mycobacteriales</taxon>
        <taxon>Tsukamurellaceae</taxon>
        <taxon>Tsukamurella</taxon>
    </lineage>
</organism>
<proteinExistence type="predicted"/>
<comment type="caution">
    <text evidence="1">The sequence shown here is derived from an EMBL/GenBank/DDBJ whole genome shotgun (WGS) entry which is preliminary data.</text>
</comment>
<keyword evidence="2" id="KW-1185">Reference proteome</keyword>
<protein>
    <submittedName>
        <fullName evidence="1">Uncharacterized protein</fullName>
    </submittedName>
</protein>
<evidence type="ECO:0000313" key="1">
    <source>
        <dbReference type="EMBL" id="MBS4105032.1"/>
    </source>
</evidence>
<feature type="non-terminal residue" evidence="1">
    <location>
        <position position="1"/>
    </location>
</feature>
<evidence type="ECO:0000313" key="2">
    <source>
        <dbReference type="Proteomes" id="UP000676853"/>
    </source>
</evidence>
<sequence>QSFAVINGKPTIWGDALPALLWSRGLEIDEWFDNDDQPTKAFCKITRPGGKEIERSFSVAQAKQAGLLGKQGPWQQYQSRMLQM</sequence>
<gene>
    <name evidence="1" type="ORF">KFZ73_27830</name>
</gene>
<feature type="non-terminal residue" evidence="1">
    <location>
        <position position="84"/>
    </location>
</feature>
<accession>A0ABS5NL56</accession>
<dbReference type="EMBL" id="JAGXOE010000800">
    <property type="protein sequence ID" value="MBS4105032.1"/>
    <property type="molecule type" value="Genomic_DNA"/>
</dbReference>
<name>A0ABS5NL56_TSUPA</name>